<protein>
    <submittedName>
        <fullName evidence="2">Uncharacterized protein</fullName>
    </submittedName>
</protein>
<evidence type="ECO:0000256" key="1">
    <source>
        <dbReference type="SAM" id="MobiDB-lite"/>
    </source>
</evidence>
<proteinExistence type="predicted"/>
<feature type="region of interest" description="Disordered" evidence="1">
    <location>
        <begin position="1"/>
        <end position="39"/>
    </location>
</feature>
<reference evidence="3" key="2">
    <citation type="submission" date="2024-04" db="EMBL/GenBank/DDBJ databases">
        <authorList>
            <person name="Chen Y."/>
            <person name="Shah S."/>
            <person name="Dougan E. K."/>
            <person name="Thang M."/>
            <person name="Chan C."/>
        </authorList>
    </citation>
    <scope>NUCLEOTIDE SEQUENCE [LARGE SCALE GENOMIC DNA]</scope>
</reference>
<evidence type="ECO:0000313" key="3">
    <source>
        <dbReference type="EMBL" id="CAL1155823.1"/>
    </source>
</evidence>
<dbReference type="AlphaFoldDB" id="A0A9P1D2F8"/>
<evidence type="ECO:0000313" key="2">
    <source>
        <dbReference type="EMBL" id="CAI4002448.1"/>
    </source>
</evidence>
<dbReference type="Proteomes" id="UP001152797">
    <property type="component" value="Unassembled WGS sequence"/>
</dbReference>
<name>A0A9P1D2F8_9DINO</name>
<accession>A0A9P1D2F8</accession>
<comment type="caution">
    <text evidence="2">The sequence shown here is derived from an EMBL/GenBank/DDBJ whole genome shotgun (WGS) entry which is preliminary data.</text>
</comment>
<evidence type="ECO:0000313" key="4">
    <source>
        <dbReference type="Proteomes" id="UP001152797"/>
    </source>
</evidence>
<dbReference type="EMBL" id="CAMXCT030003105">
    <property type="protein sequence ID" value="CAL4789760.1"/>
    <property type="molecule type" value="Genomic_DNA"/>
</dbReference>
<organism evidence="2">
    <name type="scientific">Cladocopium goreaui</name>
    <dbReference type="NCBI Taxonomy" id="2562237"/>
    <lineage>
        <taxon>Eukaryota</taxon>
        <taxon>Sar</taxon>
        <taxon>Alveolata</taxon>
        <taxon>Dinophyceae</taxon>
        <taxon>Suessiales</taxon>
        <taxon>Symbiodiniaceae</taxon>
        <taxon>Cladocopium</taxon>
    </lineage>
</organism>
<keyword evidence="4" id="KW-1185">Reference proteome</keyword>
<feature type="compositionally biased region" description="Low complexity" evidence="1">
    <location>
        <begin position="1"/>
        <end position="19"/>
    </location>
</feature>
<dbReference type="EMBL" id="CAMXCT020003105">
    <property type="protein sequence ID" value="CAL1155823.1"/>
    <property type="molecule type" value="Genomic_DNA"/>
</dbReference>
<dbReference type="EMBL" id="CAMXCT010003105">
    <property type="protein sequence ID" value="CAI4002448.1"/>
    <property type="molecule type" value="Genomic_DNA"/>
</dbReference>
<dbReference type="OrthoDB" id="436129at2759"/>
<sequence>MEMESIASSGGPPALPSSDYYHDDESLSDSDLEPASDPDPLDVAGDFSLTYQKYITSGTIMRAQDLCEVFSPPRVTLTARRAGLTADFAFDITYNGWDALNPRMRTELFHLIRAMDPKVLILSPPCTMFSPLTRMWNVDKWTPEEYESRMADAEAMFDCSLDLCEDQHARGRGCVLEHPTPASSWKRDKARRVMAIPGFRRTNFDQCATGLVSPSNEPMKKRTSLLSNMVSIHGLFSQRQCTCAVPHRTIQGSDQGQRLSTFAQRYPETMCNVLVQAVQMTI</sequence>
<gene>
    <name evidence="2" type="ORF">C1SCF055_LOCUS28399</name>
</gene>
<reference evidence="2" key="1">
    <citation type="submission" date="2022-10" db="EMBL/GenBank/DDBJ databases">
        <authorList>
            <person name="Chen Y."/>
            <person name="Dougan E. K."/>
            <person name="Chan C."/>
            <person name="Rhodes N."/>
            <person name="Thang M."/>
        </authorList>
    </citation>
    <scope>NUCLEOTIDE SEQUENCE</scope>
</reference>
<feature type="compositionally biased region" description="Acidic residues" evidence="1">
    <location>
        <begin position="26"/>
        <end position="39"/>
    </location>
</feature>